<proteinExistence type="predicted"/>
<keyword evidence="3" id="KW-1185">Reference proteome</keyword>
<accession>A0LJG5</accession>
<dbReference type="EMBL" id="CP000478">
    <property type="protein sequence ID" value="ABK17567.1"/>
    <property type="molecule type" value="Genomic_DNA"/>
</dbReference>
<evidence type="ECO:0000259" key="1">
    <source>
        <dbReference type="Pfam" id="PF10124"/>
    </source>
</evidence>
<sequence length="293" mass="32637">MIVNQANLQGIYKSFRTIFSEAWDTAAPSQWPLVAMEVPSEAREENYDWLGDLPMMKEWVGNRVIRDLSAFHYAIVNKDFEATIEVDRNDVEDDRIGIHRPRILQLADAARRHPDLLVFDLLGKGFSTTCYDGQYFFDTDHPSAGGSVSNFGGGSGTAWFLMDLSRPMKPIILQIRKRPELVALDDPGNENVFMRRKYRYGVDDRKNVGFGLWQLAYASRETLTAANYAVARAAMMGLKNEDGVPLGITPTHLVVPPTLESAGRSVLKVINDAAGAGNPWYGTAELAVVPWLA</sequence>
<dbReference type="KEGG" id="sfu:Sfum_1882"/>
<organism evidence="2 3">
    <name type="scientific">Syntrophobacter fumaroxidans (strain DSM 10017 / MPOB)</name>
    <dbReference type="NCBI Taxonomy" id="335543"/>
    <lineage>
        <taxon>Bacteria</taxon>
        <taxon>Pseudomonadati</taxon>
        <taxon>Thermodesulfobacteriota</taxon>
        <taxon>Syntrophobacteria</taxon>
        <taxon>Syntrophobacterales</taxon>
        <taxon>Syntrophobacteraceae</taxon>
        <taxon>Syntrophobacter</taxon>
    </lineage>
</organism>
<protein>
    <submittedName>
        <fullName evidence="2">Mu-like prophage major head subunit</fullName>
    </submittedName>
</protein>
<dbReference type="Pfam" id="PF10124">
    <property type="entry name" value="Mu-like_gpT"/>
    <property type="match status" value="1"/>
</dbReference>
<dbReference type="HOGENOM" id="CLU_070805_0_0_7"/>
<dbReference type="InterPro" id="IPR018774">
    <property type="entry name" value="Phage_Mu_GpT"/>
</dbReference>
<dbReference type="RefSeq" id="WP_011698737.1">
    <property type="nucleotide sequence ID" value="NC_008554.1"/>
</dbReference>
<dbReference type="AlphaFoldDB" id="A0LJG5"/>
<name>A0LJG5_SYNFM</name>
<dbReference type="InParanoid" id="A0LJG5"/>
<feature type="domain" description="Bacteriophage Mu GpT" evidence="1">
    <location>
        <begin position="8"/>
        <end position="292"/>
    </location>
</feature>
<dbReference type="Proteomes" id="UP000001784">
    <property type="component" value="Chromosome"/>
</dbReference>
<dbReference type="OrthoDB" id="9804833at2"/>
<dbReference type="STRING" id="335543.Sfum_1882"/>
<reference evidence="2 3" key="1">
    <citation type="submission" date="2006-10" db="EMBL/GenBank/DDBJ databases">
        <title>Complete sequence of Syntrophobacter fumaroxidans MPOB.</title>
        <authorList>
            <consortium name="US DOE Joint Genome Institute"/>
            <person name="Copeland A."/>
            <person name="Lucas S."/>
            <person name="Lapidus A."/>
            <person name="Barry K."/>
            <person name="Detter J.C."/>
            <person name="Glavina del Rio T."/>
            <person name="Hammon N."/>
            <person name="Israni S."/>
            <person name="Pitluck S."/>
            <person name="Goltsman E.G."/>
            <person name="Martinez M."/>
            <person name="Schmutz J."/>
            <person name="Larimer F."/>
            <person name="Land M."/>
            <person name="Hauser L."/>
            <person name="Kyrpides N."/>
            <person name="Kim E."/>
            <person name="Boone D.R."/>
            <person name="Brockman F."/>
            <person name="Culley D."/>
            <person name="Ferry J."/>
            <person name="Gunsalus R."/>
            <person name="McInerney M.J."/>
            <person name="Morrison M."/>
            <person name="Plugge C."/>
            <person name="Rohlin L."/>
            <person name="Scholten J."/>
            <person name="Sieber J."/>
            <person name="Stams A.J.M."/>
            <person name="Worm P."/>
            <person name="Henstra A.M."/>
            <person name="Richardson P."/>
        </authorList>
    </citation>
    <scope>NUCLEOTIDE SEQUENCE [LARGE SCALE GENOMIC DNA]</scope>
    <source>
        <strain evidence="3">DSM 10017 / MPOB</strain>
    </source>
</reference>
<dbReference type="eggNOG" id="COG4397">
    <property type="taxonomic scope" value="Bacteria"/>
</dbReference>
<gene>
    <name evidence="2" type="ordered locus">Sfum_1882</name>
</gene>
<evidence type="ECO:0000313" key="2">
    <source>
        <dbReference type="EMBL" id="ABK17567.1"/>
    </source>
</evidence>
<evidence type="ECO:0000313" key="3">
    <source>
        <dbReference type="Proteomes" id="UP000001784"/>
    </source>
</evidence>